<dbReference type="Proteomes" id="UP000319732">
    <property type="component" value="Unassembled WGS sequence"/>
</dbReference>
<dbReference type="Pfam" id="PF03781">
    <property type="entry name" value="FGE-sulfatase"/>
    <property type="match status" value="1"/>
</dbReference>
<dbReference type="Gene3D" id="3.90.1580.10">
    <property type="entry name" value="paralog of FGE (formylglycine-generating enzyme)"/>
    <property type="match status" value="1"/>
</dbReference>
<evidence type="ECO:0000256" key="1">
    <source>
        <dbReference type="ARBA" id="ARBA00022679"/>
    </source>
</evidence>
<dbReference type="InterPro" id="IPR017441">
    <property type="entry name" value="Protein_kinase_ATP_BS"/>
</dbReference>
<dbReference type="InterPro" id="IPR016187">
    <property type="entry name" value="CTDL_fold"/>
</dbReference>
<gene>
    <name evidence="9" type="ORF">FKG94_26480</name>
</gene>
<dbReference type="PANTHER" id="PTHR43289">
    <property type="entry name" value="MITOGEN-ACTIVATED PROTEIN KINASE KINASE KINASE 20-RELATED"/>
    <property type="match status" value="1"/>
</dbReference>
<keyword evidence="10" id="KW-1185">Reference proteome</keyword>
<keyword evidence="4 5" id="KW-0067">ATP-binding</keyword>
<keyword evidence="6" id="KW-0175">Coiled coil</keyword>
<dbReference type="InterPro" id="IPR008271">
    <property type="entry name" value="Ser/Thr_kinase_AS"/>
</dbReference>
<dbReference type="RefSeq" id="WP_142929967.1">
    <property type="nucleotide sequence ID" value="NZ_ML660114.1"/>
</dbReference>
<dbReference type="InterPro" id="IPR005532">
    <property type="entry name" value="SUMF_dom"/>
</dbReference>
<dbReference type="PROSITE" id="PS00107">
    <property type="entry name" value="PROTEIN_KINASE_ATP"/>
    <property type="match status" value="1"/>
</dbReference>
<dbReference type="Gene3D" id="1.10.510.10">
    <property type="entry name" value="Transferase(Phosphotransferase) domain 1"/>
    <property type="match status" value="1"/>
</dbReference>
<feature type="coiled-coil region" evidence="6">
    <location>
        <begin position="570"/>
        <end position="608"/>
    </location>
</feature>
<evidence type="ECO:0000256" key="3">
    <source>
        <dbReference type="ARBA" id="ARBA00022777"/>
    </source>
</evidence>
<keyword evidence="3 9" id="KW-0418">Kinase</keyword>
<proteinExistence type="predicted"/>
<dbReference type="PANTHER" id="PTHR43289:SF6">
    <property type="entry name" value="SERINE_THREONINE-PROTEIN KINASE NEKL-3"/>
    <property type="match status" value="1"/>
</dbReference>
<feature type="binding site" evidence="5">
    <location>
        <position position="190"/>
    </location>
    <ligand>
        <name>ATP</name>
        <dbReference type="ChEBI" id="CHEBI:30616"/>
    </ligand>
</feature>
<dbReference type="InterPro" id="IPR042095">
    <property type="entry name" value="SUMF_sf"/>
</dbReference>
<reference evidence="9 10" key="1">
    <citation type="submission" date="2019-06" db="EMBL/GenBank/DDBJ databases">
        <title>Whole genome sequence for Cellvibrionaceae sp. R142.</title>
        <authorList>
            <person name="Wang G."/>
        </authorList>
    </citation>
    <scope>NUCLEOTIDE SEQUENCE [LARGE SCALE GENOMIC DNA]</scope>
    <source>
        <strain evidence="9 10">R142</strain>
    </source>
</reference>
<sequence>MNSDDKPRVVKASDDERESERQLTTSGSDGGEQPSVETAVNKVPVKPGKDNRPRVPVGSRIVNQGSDPDGSRLDDPDATRISDARPSAGVATPADVAADDDKTRVAPTSPARGMPRQADDGATVVAGRRPAVQRESEPESEPGSESREQTIKGRFVLKQLLGAGGMGAVYKALDKRKVEAKDRDPYVAIKLLNEDFRRHPDSIISLQRESRKSQRLAHPNIVNVYDFDRDGELVYMTMEYLEGAPLDELIREQGDGIKKSAALKIIRDVSIALLYAHSHDIVHSDFKPGNIFVTDRGVGKVFDFGIARAVSKSRLDSGADGGEKTLFDAGSLGALTPAYASLQMLQGLEPSTCDDVYALGCVAYEVLSGRHPFDKLPADAARDKGLKPARLANISRRQWRALERALAFERETRTATVGKFIDQFFGKQRSPLWLVAGVVVLAGAAAVTYLQVQAREEQLRLELEAQGQDSLLQQQQQHTQEKLDTLLLQSTLSPQWETDFNTLLQELEATSPDAQAEVAGYRRQVAERFLNAADVARGGNQLDQAASLLDKAKRWAPAATAVSEEAGQARQEVADSIAAAQQAARDEEQRLAEQRRQLEAQIQQQKDRELYQQAISGLRSSLRCSPQLQLGAAVRRRLNSFKTQYPAQYRRQEPQLVAGLATCVEQQARRAPAAAEKLKLAALALFPAQAKLATIKIDHCGHLDPGNGKTCRDPIVSGAAGNSGGITAGSGIRAPIMVVVPPVQDGAAPLAIAKYEISVGEVNRYCQASGKCEVNSKSSSLPAHNISVDIARGFAQWLSEQTGFTYRLPSHREWLAAAAGSDQREDPNRNCYLRFGGIEKGVKLLKVNTGARNGYGIVNYSGNVQEWVLRDGKLAAAGSHHRDPMSRCTLESLREHGGLADAFTGFRLVRSIESG</sequence>
<dbReference type="EMBL" id="VHSG01000038">
    <property type="protein sequence ID" value="TQV66905.1"/>
    <property type="molecule type" value="Genomic_DNA"/>
</dbReference>
<name>A0A545SPJ4_9GAMM</name>
<feature type="region of interest" description="Disordered" evidence="7">
    <location>
        <begin position="1"/>
        <end position="149"/>
    </location>
</feature>
<dbReference type="Pfam" id="PF00069">
    <property type="entry name" value="Pkinase"/>
    <property type="match status" value="1"/>
</dbReference>
<dbReference type="PROSITE" id="PS50011">
    <property type="entry name" value="PROTEIN_KINASE_DOM"/>
    <property type="match status" value="1"/>
</dbReference>
<keyword evidence="2 5" id="KW-0547">Nucleotide-binding</keyword>
<dbReference type="InterPro" id="IPR011009">
    <property type="entry name" value="Kinase-like_dom_sf"/>
</dbReference>
<dbReference type="AlphaFoldDB" id="A0A545SPJ4"/>
<evidence type="ECO:0000256" key="2">
    <source>
        <dbReference type="ARBA" id="ARBA00022741"/>
    </source>
</evidence>
<dbReference type="GO" id="GO:0004674">
    <property type="term" value="F:protein serine/threonine kinase activity"/>
    <property type="evidence" value="ECO:0007669"/>
    <property type="project" value="TreeGrafter"/>
</dbReference>
<evidence type="ECO:0000256" key="7">
    <source>
        <dbReference type="SAM" id="MobiDB-lite"/>
    </source>
</evidence>
<dbReference type="InterPro" id="IPR000719">
    <property type="entry name" value="Prot_kinase_dom"/>
</dbReference>
<feature type="compositionally biased region" description="Basic and acidic residues" evidence="7">
    <location>
        <begin position="1"/>
        <end position="21"/>
    </location>
</feature>
<evidence type="ECO:0000313" key="10">
    <source>
        <dbReference type="Proteomes" id="UP000319732"/>
    </source>
</evidence>
<keyword evidence="1" id="KW-0808">Transferase</keyword>
<evidence type="ECO:0000256" key="4">
    <source>
        <dbReference type="ARBA" id="ARBA00022840"/>
    </source>
</evidence>
<accession>A0A545SPJ4</accession>
<dbReference type="Gene3D" id="3.30.200.20">
    <property type="entry name" value="Phosphorylase Kinase, domain 1"/>
    <property type="match status" value="1"/>
</dbReference>
<evidence type="ECO:0000313" key="9">
    <source>
        <dbReference type="EMBL" id="TQV66905.1"/>
    </source>
</evidence>
<dbReference type="CDD" id="cd14014">
    <property type="entry name" value="STKc_PknB_like"/>
    <property type="match status" value="1"/>
</dbReference>
<dbReference type="PROSITE" id="PS00108">
    <property type="entry name" value="PROTEIN_KINASE_ST"/>
    <property type="match status" value="1"/>
</dbReference>
<comment type="caution">
    <text evidence="9">The sequence shown here is derived from an EMBL/GenBank/DDBJ whole genome shotgun (WGS) entry which is preliminary data.</text>
</comment>
<evidence type="ECO:0000256" key="6">
    <source>
        <dbReference type="SAM" id="Coils"/>
    </source>
</evidence>
<dbReference type="SUPFAM" id="SSF56112">
    <property type="entry name" value="Protein kinase-like (PK-like)"/>
    <property type="match status" value="1"/>
</dbReference>
<feature type="compositionally biased region" description="Basic and acidic residues" evidence="7">
    <location>
        <begin position="69"/>
        <end position="83"/>
    </location>
</feature>
<dbReference type="SUPFAM" id="SSF56436">
    <property type="entry name" value="C-type lectin-like"/>
    <property type="match status" value="1"/>
</dbReference>
<feature type="domain" description="Protein kinase" evidence="8">
    <location>
        <begin position="155"/>
        <end position="425"/>
    </location>
</feature>
<evidence type="ECO:0000256" key="5">
    <source>
        <dbReference type="PROSITE-ProRule" id="PRU10141"/>
    </source>
</evidence>
<dbReference type="OrthoDB" id="9801841at2"/>
<protein>
    <submittedName>
        <fullName evidence="9">Protein kinase</fullName>
    </submittedName>
</protein>
<dbReference type="GO" id="GO:0005524">
    <property type="term" value="F:ATP binding"/>
    <property type="evidence" value="ECO:0007669"/>
    <property type="project" value="UniProtKB-UniRule"/>
</dbReference>
<evidence type="ECO:0000259" key="8">
    <source>
        <dbReference type="PROSITE" id="PS50011"/>
    </source>
</evidence>
<organism evidence="9 10">
    <name type="scientific">Exilibacterium tricleocarpae</name>
    <dbReference type="NCBI Taxonomy" id="2591008"/>
    <lineage>
        <taxon>Bacteria</taxon>
        <taxon>Pseudomonadati</taxon>
        <taxon>Pseudomonadota</taxon>
        <taxon>Gammaproteobacteria</taxon>
        <taxon>Cellvibrionales</taxon>
        <taxon>Cellvibrionaceae</taxon>
        <taxon>Exilibacterium</taxon>
    </lineage>
</organism>